<feature type="transmembrane region" description="Helical" evidence="8">
    <location>
        <begin position="278"/>
        <end position="298"/>
    </location>
</feature>
<keyword evidence="4" id="KW-0997">Cell inner membrane</keyword>
<feature type="transmembrane region" description="Helical" evidence="8">
    <location>
        <begin position="252"/>
        <end position="271"/>
    </location>
</feature>
<protein>
    <submittedName>
        <fullName evidence="9">Ribose transport system permease protein</fullName>
    </submittedName>
</protein>
<gene>
    <name evidence="9" type="ORF">QO011_001816</name>
</gene>
<feature type="transmembrane region" description="Helical" evidence="8">
    <location>
        <begin position="49"/>
        <end position="70"/>
    </location>
</feature>
<dbReference type="PANTHER" id="PTHR32196:SF21">
    <property type="entry name" value="ABC TRANSPORTER PERMEASE PROTEIN YPHD-RELATED"/>
    <property type="match status" value="1"/>
</dbReference>
<dbReference type="PANTHER" id="PTHR32196">
    <property type="entry name" value="ABC TRANSPORTER PERMEASE PROTEIN YPHD-RELATED-RELATED"/>
    <property type="match status" value="1"/>
</dbReference>
<dbReference type="EMBL" id="JAUSVX010000002">
    <property type="protein sequence ID" value="MDQ0468816.1"/>
    <property type="molecule type" value="Genomic_DNA"/>
</dbReference>
<keyword evidence="2" id="KW-0813">Transport</keyword>
<reference evidence="9 10" key="1">
    <citation type="submission" date="2023-07" db="EMBL/GenBank/DDBJ databases">
        <title>Genomic Encyclopedia of Type Strains, Phase IV (KMG-IV): sequencing the most valuable type-strain genomes for metagenomic binning, comparative biology and taxonomic classification.</title>
        <authorList>
            <person name="Goeker M."/>
        </authorList>
    </citation>
    <scope>NUCLEOTIDE SEQUENCE [LARGE SCALE GENOMIC DNA]</scope>
    <source>
        <strain evidence="9 10">DSM 19619</strain>
    </source>
</reference>
<dbReference type="CDD" id="cd06579">
    <property type="entry name" value="TM_PBP1_transp_AraH_like"/>
    <property type="match status" value="1"/>
</dbReference>
<evidence type="ECO:0000256" key="6">
    <source>
        <dbReference type="ARBA" id="ARBA00022989"/>
    </source>
</evidence>
<dbReference type="PRINTS" id="PR00783">
    <property type="entry name" value="MINTRINSICP"/>
</dbReference>
<evidence type="ECO:0000256" key="7">
    <source>
        <dbReference type="ARBA" id="ARBA00023136"/>
    </source>
</evidence>
<evidence type="ECO:0000256" key="1">
    <source>
        <dbReference type="ARBA" id="ARBA00004651"/>
    </source>
</evidence>
<evidence type="ECO:0000313" key="9">
    <source>
        <dbReference type="EMBL" id="MDQ0468816.1"/>
    </source>
</evidence>
<evidence type="ECO:0000256" key="2">
    <source>
        <dbReference type="ARBA" id="ARBA00022448"/>
    </source>
</evidence>
<keyword evidence="3" id="KW-1003">Cell membrane</keyword>
<proteinExistence type="predicted"/>
<dbReference type="Pfam" id="PF02653">
    <property type="entry name" value="BPD_transp_2"/>
    <property type="match status" value="1"/>
</dbReference>
<keyword evidence="10" id="KW-1185">Reference proteome</keyword>
<keyword evidence="7 8" id="KW-0472">Membrane</keyword>
<dbReference type="InterPro" id="IPR000425">
    <property type="entry name" value="MIP"/>
</dbReference>
<keyword evidence="6 8" id="KW-1133">Transmembrane helix</keyword>
<feature type="transmembrane region" description="Helical" evidence="8">
    <location>
        <begin position="22"/>
        <end position="43"/>
    </location>
</feature>
<accession>A0ABU0J3H1</accession>
<evidence type="ECO:0000256" key="3">
    <source>
        <dbReference type="ARBA" id="ARBA00022475"/>
    </source>
</evidence>
<evidence type="ECO:0000256" key="8">
    <source>
        <dbReference type="SAM" id="Phobius"/>
    </source>
</evidence>
<organism evidence="9 10">
    <name type="scientific">Labrys wisconsinensis</name>
    <dbReference type="NCBI Taxonomy" id="425677"/>
    <lineage>
        <taxon>Bacteria</taxon>
        <taxon>Pseudomonadati</taxon>
        <taxon>Pseudomonadota</taxon>
        <taxon>Alphaproteobacteria</taxon>
        <taxon>Hyphomicrobiales</taxon>
        <taxon>Xanthobacteraceae</taxon>
        <taxon>Labrys</taxon>
    </lineage>
</organism>
<feature type="transmembrane region" description="Helical" evidence="8">
    <location>
        <begin position="226"/>
        <end position="246"/>
    </location>
</feature>
<sequence length="327" mass="33500">MTDLSLQPAAPLARLRGLVQRYGLVLALVAVFAFFSATTPTFLAPANLLSVLVNNFTLLAIVAIAMTLVVAAGGIDLSVGTAVDAASLAFVSLVLAGQPVWLAAPAGLVAGAVVGLFNAFLIAGLRIAPFLATLGTLFIGRSAQQLLTGGGNPIYLPSSAVPPSFAFIGHGQVLGVPLPLGVVAVLAAAAVLLLTRTRYGRSLVAIGVQPGVAWYSGLRVARQTGLVYVLAALVGAVAGLILSATVNVYVPYSGNAFLLNAIGATFIGTTLDRERRPNVPGTVLGVLLLSIVANGLLLVGLNYYWQQVGTGLLIFFVLALSFATRKA</sequence>
<name>A0ABU0J3H1_9HYPH</name>
<comment type="subcellular location">
    <subcellularLocation>
        <location evidence="1">Cell membrane</location>
        <topology evidence="1">Multi-pass membrane protein</topology>
    </subcellularLocation>
</comment>
<evidence type="ECO:0000256" key="5">
    <source>
        <dbReference type="ARBA" id="ARBA00022692"/>
    </source>
</evidence>
<keyword evidence="5 8" id="KW-0812">Transmembrane</keyword>
<evidence type="ECO:0000256" key="4">
    <source>
        <dbReference type="ARBA" id="ARBA00022519"/>
    </source>
</evidence>
<comment type="caution">
    <text evidence="9">The sequence shown here is derived from an EMBL/GenBank/DDBJ whole genome shotgun (WGS) entry which is preliminary data.</text>
</comment>
<evidence type="ECO:0000313" key="10">
    <source>
        <dbReference type="Proteomes" id="UP001242480"/>
    </source>
</evidence>
<dbReference type="InterPro" id="IPR001851">
    <property type="entry name" value="ABC_transp_permease"/>
</dbReference>
<feature type="transmembrane region" description="Helical" evidence="8">
    <location>
        <begin position="304"/>
        <end position="323"/>
    </location>
</feature>
<feature type="transmembrane region" description="Helical" evidence="8">
    <location>
        <begin position="167"/>
        <end position="194"/>
    </location>
</feature>
<dbReference type="Proteomes" id="UP001242480">
    <property type="component" value="Unassembled WGS sequence"/>
</dbReference>